<accession>A0AAN6TIA5</accession>
<dbReference type="GeneID" id="89943239"/>
<protein>
    <submittedName>
        <fullName evidence="2">Uncharacterized protein</fullName>
    </submittedName>
</protein>
<feature type="region of interest" description="Disordered" evidence="1">
    <location>
        <begin position="40"/>
        <end position="107"/>
    </location>
</feature>
<name>A0AAN6TIA5_9PEZI</name>
<dbReference type="Proteomes" id="UP001302812">
    <property type="component" value="Unassembled WGS sequence"/>
</dbReference>
<evidence type="ECO:0000313" key="3">
    <source>
        <dbReference type="Proteomes" id="UP001302812"/>
    </source>
</evidence>
<evidence type="ECO:0000313" key="2">
    <source>
        <dbReference type="EMBL" id="KAK4114385.1"/>
    </source>
</evidence>
<feature type="compositionally biased region" description="Polar residues" evidence="1">
    <location>
        <begin position="1"/>
        <end position="10"/>
    </location>
</feature>
<feature type="region of interest" description="Disordered" evidence="1">
    <location>
        <begin position="1"/>
        <end position="24"/>
    </location>
</feature>
<dbReference type="RefSeq" id="XP_064671955.1">
    <property type="nucleotide sequence ID" value="XM_064819113.1"/>
</dbReference>
<proteinExistence type="predicted"/>
<keyword evidence="3" id="KW-1185">Reference proteome</keyword>
<gene>
    <name evidence="2" type="ORF">N656DRAFT_843924</name>
</gene>
<dbReference type="EMBL" id="MU853337">
    <property type="protein sequence ID" value="KAK4114385.1"/>
    <property type="molecule type" value="Genomic_DNA"/>
</dbReference>
<reference evidence="2" key="2">
    <citation type="submission" date="2023-05" db="EMBL/GenBank/DDBJ databases">
        <authorList>
            <consortium name="Lawrence Berkeley National Laboratory"/>
            <person name="Steindorff A."/>
            <person name="Hensen N."/>
            <person name="Bonometti L."/>
            <person name="Westerberg I."/>
            <person name="Brannstrom I.O."/>
            <person name="Guillou S."/>
            <person name="Cros-Aarteil S."/>
            <person name="Calhoun S."/>
            <person name="Haridas S."/>
            <person name="Kuo A."/>
            <person name="Mondo S."/>
            <person name="Pangilinan J."/>
            <person name="Riley R."/>
            <person name="Labutti K."/>
            <person name="Andreopoulos B."/>
            <person name="Lipzen A."/>
            <person name="Chen C."/>
            <person name="Yanf M."/>
            <person name="Daum C."/>
            <person name="Ng V."/>
            <person name="Clum A."/>
            <person name="Ohm R."/>
            <person name="Martin F."/>
            <person name="Silar P."/>
            <person name="Natvig D."/>
            <person name="Lalanne C."/>
            <person name="Gautier V."/>
            <person name="Ament-Velasquez S.L."/>
            <person name="Kruys A."/>
            <person name="Hutchinson M.I."/>
            <person name="Powell A.J."/>
            <person name="Barry K."/>
            <person name="Miller A.N."/>
            <person name="Grigoriev I.V."/>
            <person name="Debuchy R."/>
            <person name="Gladieux P."/>
            <person name="Thoren M.H."/>
            <person name="Johannesson H."/>
        </authorList>
    </citation>
    <scope>NUCLEOTIDE SEQUENCE</scope>
    <source>
        <strain evidence="2">CBS 508.74</strain>
    </source>
</reference>
<sequence length="207" mass="22839">MNTTSGTSHSLCVPEVPSATVSSCPAAAGTQLVRLDCVPVRLDPSPPLEQPSPNVQPSPLTAGHFGTKPLPTTQSAPVRNKPGPKPKPVTDRIKKKPGPKPKPLSERIPVTKPVTRIQRTYSKEEKIQVLTFLTNHKMLRTRTQISRRRSGADVTVDSLTYRDVTFQEASDFFKIPASTISHWWTARNEILQNQGRESAPSFWSVVL</sequence>
<reference evidence="2" key="1">
    <citation type="journal article" date="2023" name="Mol. Phylogenet. Evol.">
        <title>Genome-scale phylogeny and comparative genomics of the fungal order Sordariales.</title>
        <authorList>
            <person name="Hensen N."/>
            <person name="Bonometti L."/>
            <person name="Westerberg I."/>
            <person name="Brannstrom I.O."/>
            <person name="Guillou S."/>
            <person name="Cros-Aarteil S."/>
            <person name="Calhoun S."/>
            <person name="Haridas S."/>
            <person name="Kuo A."/>
            <person name="Mondo S."/>
            <person name="Pangilinan J."/>
            <person name="Riley R."/>
            <person name="LaButti K."/>
            <person name="Andreopoulos B."/>
            <person name="Lipzen A."/>
            <person name="Chen C."/>
            <person name="Yan M."/>
            <person name="Daum C."/>
            <person name="Ng V."/>
            <person name="Clum A."/>
            <person name="Steindorff A."/>
            <person name="Ohm R.A."/>
            <person name="Martin F."/>
            <person name="Silar P."/>
            <person name="Natvig D.O."/>
            <person name="Lalanne C."/>
            <person name="Gautier V."/>
            <person name="Ament-Velasquez S.L."/>
            <person name="Kruys A."/>
            <person name="Hutchinson M.I."/>
            <person name="Powell A.J."/>
            <person name="Barry K."/>
            <person name="Miller A.N."/>
            <person name="Grigoriev I.V."/>
            <person name="Debuchy R."/>
            <person name="Gladieux P."/>
            <person name="Hiltunen Thoren M."/>
            <person name="Johannesson H."/>
        </authorList>
    </citation>
    <scope>NUCLEOTIDE SEQUENCE</scope>
    <source>
        <strain evidence="2">CBS 508.74</strain>
    </source>
</reference>
<dbReference type="AlphaFoldDB" id="A0AAN6TIA5"/>
<comment type="caution">
    <text evidence="2">The sequence shown here is derived from an EMBL/GenBank/DDBJ whole genome shotgun (WGS) entry which is preliminary data.</text>
</comment>
<evidence type="ECO:0000256" key="1">
    <source>
        <dbReference type="SAM" id="MobiDB-lite"/>
    </source>
</evidence>
<organism evidence="2 3">
    <name type="scientific">Canariomyces notabilis</name>
    <dbReference type="NCBI Taxonomy" id="2074819"/>
    <lineage>
        <taxon>Eukaryota</taxon>
        <taxon>Fungi</taxon>
        <taxon>Dikarya</taxon>
        <taxon>Ascomycota</taxon>
        <taxon>Pezizomycotina</taxon>
        <taxon>Sordariomycetes</taxon>
        <taxon>Sordariomycetidae</taxon>
        <taxon>Sordariales</taxon>
        <taxon>Chaetomiaceae</taxon>
        <taxon>Canariomyces</taxon>
    </lineage>
</organism>
<feature type="compositionally biased region" description="Pro residues" evidence="1">
    <location>
        <begin position="44"/>
        <end position="56"/>
    </location>
</feature>